<dbReference type="InParanoid" id="K3WPT2"/>
<dbReference type="EMBL" id="GL376560">
    <property type="status" value="NOT_ANNOTATED_CDS"/>
    <property type="molecule type" value="Genomic_DNA"/>
</dbReference>
<reference evidence="4" key="2">
    <citation type="submission" date="2010-04" db="EMBL/GenBank/DDBJ databases">
        <authorList>
            <person name="Buell R."/>
            <person name="Hamilton J."/>
            <person name="Hostetler J."/>
        </authorList>
    </citation>
    <scope>NUCLEOTIDE SEQUENCE [LARGE SCALE GENOMIC DNA]</scope>
    <source>
        <strain evidence="4">DAOM:BR144</strain>
    </source>
</reference>
<feature type="region of interest" description="Disordered" evidence="1">
    <location>
        <begin position="502"/>
        <end position="521"/>
    </location>
</feature>
<feature type="region of interest" description="Disordered" evidence="1">
    <location>
        <begin position="94"/>
        <end position="272"/>
    </location>
</feature>
<reference evidence="4" key="1">
    <citation type="journal article" date="2010" name="Genome Biol.">
        <title>Genome sequence of the necrotrophic plant pathogen Pythium ultimum reveals original pathogenicity mechanisms and effector repertoire.</title>
        <authorList>
            <person name="Levesque C.A."/>
            <person name="Brouwer H."/>
            <person name="Cano L."/>
            <person name="Hamilton J.P."/>
            <person name="Holt C."/>
            <person name="Huitema E."/>
            <person name="Raffaele S."/>
            <person name="Robideau G.P."/>
            <person name="Thines M."/>
            <person name="Win J."/>
            <person name="Zerillo M.M."/>
            <person name="Beakes G.W."/>
            <person name="Boore J.L."/>
            <person name="Busam D."/>
            <person name="Dumas B."/>
            <person name="Ferriera S."/>
            <person name="Fuerstenberg S.I."/>
            <person name="Gachon C.M."/>
            <person name="Gaulin E."/>
            <person name="Govers F."/>
            <person name="Grenville-Briggs L."/>
            <person name="Horner N."/>
            <person name="Hostetler J."/>
            <person name="Jiang R.H."/>
            <person name="Johnson J."/>
            <person name="Krajaejun T."/>
            <person name="Lin H."/>
            <person name="Meijer H.J."/>
            <person name="Moore B."/>
            <person name="Morris P."/>
            <person name="Phuntmart V."/>
            <person name="Puiu D."/>
            <person name="Shetty J."/>
            <person name="Stajich J.E."/>
            <person name="Tripathy S."/>
            <person name="Wawra S."/>
            <person name="van West P."/>
            <person name="Whitty B.R."/>
            <person name="Coutinho P.M."/>
            <person name="Henrissat B."/>
            <person name="Martin F."/>
            <person name="Thomas P.D."/>
            <person name="Tyler B.M."/>
            <person name="De Vries R.P."/>
            <person name="Kamoun S."/>
            <person name="Yandell M."/>
            <person name="Tisserat N."/>
            <person name="Buell C.R."/>
        </authorList>
    </citation>
    <scope>NUCLEOTIDE SEQUENCE</scope>
    <source>
        <strain evidence="4">DAOM:BR144</strain>
    </source>
</reference>
<dbReference type="Proteomes" id="UP000019132">
    <property type="component" value="Unassembled WGS sequence"/>
</dbReference>
<evidence type="ECO:0000313" key="3">
    <source>
        <dbReference type="EnsemblProtists" id="PYU1_T006974"/>
    </source>
</evidence>
<dbReference type="AlphaFoldDB" id="K3WPT2"/>
<organism evidence="3 4">
    <name type="scientific">Globisporangium ultimum (strain ATCC 200006 / CBS 805.95 / DAOM BR144)</name>
    <name type="common">Pythium ultimum</name>
    <dbReference type="NCBI Taxonomy" id="431595"/>
    <lineage>
        <taxon>Eukaryota</taxon>
        <taxon>Sar</taxon>
        <taxon>Stramenopiles</taxon>
        <taxon>Oomycota</taxon>
        <taxon>Peronosporomycetes</taxon>
        <taxon>Pythiales</taxon>
        <taxon>Pythiaceae</taxon>
        <taxon>Globisporangium</taxon>
    </lineage>
</organism>
<protein>
    <submittedName>
        <fullName evidence="3">Uncharacterized protein</fullName>
    </submittedName>
</protein>
<evidence type="ECO:0000313" key="4">
    <source>
        <dbReference type="Proteomes" id="UP000019132"/>
    </source>
</evidence>
<sequence length="521" mass="57791">MAPRHEMVFLPVEEDTLLFRICFYYGLLVVFLEVIVPLVFHRRLRLALPSFMPEAPMLSDDEFQQQKTTLEDQLRIQKLTSARKKKQQLRSLKKLALSSEKKNSKRDPGHVDLTRAASRIPSPSSKSTPKDRLSSLRASEAGTSTDATAPSGSQEFRLRYSWMRENGQKEEAKKATEVSLPASKLQPSRSSLFSAASSVTSTKEQHAAGVDTGSTVTSKRSFSECHHGASALRTAAGSSSSKISDTQKRQVQREERRYSWQKDKATSANGNASLASQCALPASTTHSVVSQTNSSRAPNSPSLSSSSFRTFISASLSSKPSLSDRKRVSLPQKQSIIEASGKSAQVTESLDFRSRFDARHYDQEEEEKGNASPLAIESPRHRSLSSFAPSQNSVFDDSDEEFLSVIRHPARSSPIRSFSTSTDRTHSSFANEEMDVERTIAAAFGSRPLARLRCQFNIISQHHNQLRQQPSTIHLLTRSNFKRTLPHSSSSNNFKLKRMLLHSSSNNPSDPSSSGDNERAQ</sequence>
<feature type="region of interest" description="Disordered" evidence="1">
    <location>
        <begin position="360"/>
        <end position="392"/>
    </location>
</feature>
<feature type="compositionally biased region" description="Basic and acidic residues" evidence="1">
    <location>
        <begin position="99"/>
        <end position="113"/>
    </location>
</feature>
<feature type="compositionally biased region" description="Polar residues" evidence="1">
    <location>
        <begin position="141"/>
        <end position="154"/>
    </location>
</feature>
<dbReference type="VEuPathDB" id="FungiDB:PYU1_G006959"/>
<name>K3WPT2_GLOUD</name>
<dbReference type="HOGENOM" id="CLU_538064_0_0_1"/>
<evidence type="ECO:0000256" key="1">
    <source>
        <dbReference type="SAM" id="MobiDB-lite"/>
    </source>
</evidence>
<feature type="compositionally biased region" description="Basic and acidic residues" evidence="1">
    <location>
        <begin position="166"/>
        <end position="176"/>
    </location>
</feature>
<keyword evidence="2" id="KW-0812">Transmembrane</keyword>
<feature type="compositionally biased region" description="Low complexity" evidence="1">
    <location>
        <begin position="293"/>
        <end position="306"/>
    </location>
</feature>
<dbReference type="EnsemblProtists" id="PYU1_T006974">
    <property type="protein sequence ID" value="PYU1_T006974"/>
    <property type="gene ID" value="PYU1_G006959"/>
</dbReference>
<dbReference type="STRING" id="431595.K3WPT2"/>
<proteinExistence type="predicted"/>
<keyword evidence="2" id="KW-0472">Membrane</keyword>
<feature type="compositionally biased region" description="Basic and acidic residues" evidence="1">
    <location>
        <begin position="245"/>
        <end position="265"/>
    </location>
</feature>
<feature type="transmembrane region" description="Helical" evidence="2">
    <location>
        <begin position="17"/>
        <end position="40"/>
    </location>
</feature>
<feature type="compositionally biased region" description="Low complexity" evidence="1">
    <location>
        <begin position="188"/>
        <end position="202"/>
    </location>
</feature>
<evidence type="ECO:0000256" key="2">
    <source>
        <dbReference type="SAM" id="Phobius"/>
    </source>
</evidence>
<dbReference type="eggNOG" id="ENOG502SBJK">
    <property type="taxonomic scope" value="Eukaryota"/>
</dbReference>
<keyword evidence="4" id="KW-1185">Reference proteome</keyword>
<feature type="region of interest" description="Disordered" evidence="1">
    <location>
        <begin position="287"/>
        <end position="306"/>
    </location>
</feature>
<keyword evidence="2" id="KW-1133">Transmembrane helix</keyword>
<feature type="compositionally biased region" description="Low complexity" evidence="1">
    <location>
        <begin position="503"/>
        <end position="515"/>
    </location>
</feature>
<reference evidence="3" key="3">
    <citation type="submission" date="2015-02" db="UniProtKB">
        <authorList>
            <consortium name="EnsemblProtists"/>
        </authorList>
    </citation>
    <scope>IDENTIFICATION</scope>
    <source>
        <strain evidence="3">DAOM BR144</strain>
    </source>
</reference>
<accession>K3WPT2</accession>